<dbReference type="SUPFAM" id="SSF57701">
    <property type="entry name" value="Zn2/Cys6 DNA-binding domain"/>
    <property type="match status" value="1"/>
</dbReference>
<dbReference type="InterPro" id="IPR001138">
    <property type="entry name" value="Zn2Cys6_DnaBD"/>
</dbReference>
<evidence type="ECO:0000313" key="6">
    <source>
        <dbReference type="EMBL" id="KAF2720932.1"/>
    </source>
</evidence>
<dbReference type="GO" id="GO:0006351">
    <property type="term" value="P:DNA-templated transcription"/>
    <property type="evidence" value="ECO:0007669"/>
    <property type="project" value="InterPro"/>
</dbReference>
<organism evidence="6 7">
    <name type="scientific">Polychaeton citri CBS 116435</name>
    <dbReference type="NCBI Taxonomy" id="1314669"/>
    <lineage>
        <taxon>Eukaryota</taxon>
        <taxon>Fungi</taxon>
        <taxon>Dikarya</taxon>
        <taxon>Ascomycota</taxon>
        <taxon>Pezizomycotina</taxon>
        <taxon>Dothideomycetes</taxon>
        <taxon>Dothideomycetidae</taxon>
        <taxon>Capnodiales</taxon>
        <taxon>Capnodiaceae</taxon>
        <taxon>Polychaeton</taxon>
    </lineage>
</organism>
<comment type="subcellular location">
    <subcellularLocation>
        <location evidence="1">Nucleus</location>
    </subcellularLocation>
</comment>
<dbReference type="PROSITE" id="PS50048">
    <property type="entry name" value="ZN2_CY6_FUNGAL_2"/>
    <property type="match status" value="1"/>
</dbReference>
<dbReference type="Pfam" id="PF04082">
    <property type="entry name" value="Fungal_trans"/>
    <property type="match status" value="1"/>
</dbReference>
<proteinExistence type="predicted"/>
<keyword evidence="7" id="KW-1185">Reference proteome</keyword>
<feature type="compositionally biased region" description="Polar residues" evidence="4">
    <location>
        <begin position="180"/>
        <end position="205"/>
    </location>
</feature>
<feature type="domain" description="Zn(2)-C6 fungal-type" evidence="5">
    <location>
        <begin position="87"/>
        <end position="116"/>
    </location>
</feature>
<dbReference type="Proteomes" id="UP000799441">
    <property type="component" value="Unassembled WGS sequence"/>
</dbReference>
<dbReference type="GO" id="GO:0008270">
    <property type="term" value="F:zinc ion binding"/>
    <property type="evidence" value="ECO:0007669"/>
    <property type="project" value="InterPro"/>
</dbReference>
<comment type="caution">
    <text evidence="6">The sequence shown here is derived from an EMBL/GenBank/DDBJ whole genome shotgun (WGS) entry which is preliminary data.</text>
</comment>
<dbReference type="CDD" id="cd00067">
    <property type="entry name" value="GAL4"/>
    <property type="match status" value="1"/>
</dbReference>
<dbReference type="OrthoDB" id="3989227at2759"/>
<dbReference type="GO" id="GO:0005634">
    <property type="term" value="C:nucleus"/>
    <property type="evidence" value="ECO:0007669"/>
    <property type="project" value="UniProtKB-SubCell"/>
</dbReference>
<dbReference type="Gene3D" id="4.10.240.10">
    <property type="entry name" value="Zn(2)-C6 fungal-type DNA-binding domain"/>
    <property type="match status" value="1"/>
</dbReference>
<protein>
    <recommendedName>
        <fullName evidence="5">Zn(2)-C6 fungal-type domain-containing protein</fullName>
    </recommendedName>
</protein>
<dbReference type="CDD" id="cd12148">
    <property type="entry name" value="fungal_TF_MHR"/>
    <property type="match status" value="1"/>
</dbReference>
<evidence type="ECO:0000256" key="1">
    <source>
        <dbReference type="ARBA" id="ARBA00004123"/>
    </source>
</evidence>
<accession>A0A9P4Q5H0</accession>
<dbReference type="SMART" id="SM00906">
    <property type="entry name" value="Fungal_trans"/>
    <property type="match status" value="1"/>
</dbReference>
<dbReference type="AlphaFoldDB" id="A0A9P4Q5H0"/>
<keyword evidence="3" id="KW-0539">Nucleus</keyword>
<dbReference type="PROSITE" id="PS00463">
    <property type="entry name" value="ZN2_CY6_FUNGAL_1"/>
    <property type="match status" value="1"/>
</dbReference>
<feature type="region of interest" description="Disordered" evidence="4">
    <location>
        <begin position="168"/>
        <end position="225"/>
    </location>
</feature>
<feature type="compositionally biased region" description="Polar residues" evidence="4">
    <location>
        <begin position="1"/>
        <end position="12"/>
    </location>
</feature>
<evidence type="ECO:0000313" key="7">
    <source>
        <dbReference type="Proteomes" id="UP000799441"/>
    </source>
</evidence>
<evidence type="ECO:0000256" key="3">
    <source>
        <dbReference type="ARBA" id="ARBA00023242"/>
    </source>
</evidence>
<dbReference type="GO" id="GO:0003677">
    <property type="term" value="F:DNA binding"/>
    <property type="evidence" value="ECO:0007669"/>
    <property type="project" value="InterPro"/>
</dbReference>
<dbReference type="EMBL" id="MU003795">
    <property type="protein sequence ID" value="KAF2720932.1"/>
    <property type="molecule type" value="Genomic_DNA"/>
</dbReference>
<feature type="compositionally biased region" description="Polar residues" evidence="4">
    <location>
        <begin position="212"/>
        <end position="221"/>
    </location>
</feature>
<dbReference type="SMART" id="SM00066">
    <property type="entry name" value="GAL4"/>
    <property type="match status" value="1"/>
</dbReference>
<dbReference type="PANTHER" id="PTHR31001:SF50">
    <property type="entry name" value="ZN(II)2CYS6 TRANSCRIPTION FACTOR (EUROFUNG)"/>
    <property type="match status" value="1"/>
</dbReference>
<dbReference type="InterPro" id="IPR007219">
    <property type="entry name" value="XnlR_reg_dom"/>
</dbReference>
<dbReference type="Pfam" id="PF00172">
    <property type="entry name" value="Zn_clus"/>
    <property type="match status" value="1"/>
</dbReference>
<dbReference type="PANTHER" id="PTHR31001">
    <property type="entry name" value="UNCHARACTERIZED TRANSCRIPTIONAL REGULATORY PROTEIN"/>
    <property type="match status" value="1"/>
</dbReference>
<feature type="region of interest" description="Disordered" evidence="4">
    <location>
        <begin position="1"/>
        <end position="83"/>
    </location>
</feature>
<dbReference type="InterPro" id="IPR036864">
    <property type="entry name" value="Zn2-C6_fun-type_DNA-bd_sf"/>
</dbReference>
<gene>
    <name evidence="6" type="ORF">K431DRAFT_285401</name>
</gene>
<dbReference type="InterPro" id="IPR050613">
    <property type="entry name" value="Sec_Metabolite_Reg"/>
</dbReference>
<name>A0A9P4Q5H0_9PEZI</name>
<feature type="compositionally biased region" description="Polar residues" evidence="4">
    <location>
        <begin position="60"/>
        <end position="69"/>
    </location>
</feature>
<evidence type="ECO:0000256" key="2">
    <source>
        <dbReference type="ARBA" id="ARBA00022723"/>
    </source>
</evidence>
<reference evidence="6" key="1">
    <citation type="journal article" date="2020" name="Stud. Mycol.">
        <title>101 Dothideomycetes genomes: a test case for predicting lifestyles and emergence of pathogens.</title>
        <authorList>
            <person name="Haridas S."/>
            <person name="Albert R."/>
            <person name="Binder M."/>
            <person name="Bloem J."/>
            <person name="Labutti K."/>
            <person name="Salamov A."/>
            <person name="Andreopoulos B."/>
            <person name="Baker S."/>
            <person name="Barry K."/>
            <person name="Bills G."/>
            <person name="Bluhm B."/>
            <person name="Cannon C."/>
            <person name="Castanera R."/>
            <person name="Culley D."/>
            <person name="Daum C."/>
            <person name="Ezra D."/>
            <person name="Gonzalez J."/>
            <person name="Henrissat B."/>
            <person name="Kuo A."/>
            <person name="Liang C."/>
            <person name="Lipzen A."/>
            <person name="Lutzoni F."/>
            <person name="Magnuson J."/>
            <person name="Mondo S."/>
            <person name="Nolan M."/>
            <person name="Ohm R."/>
            <person name="Pangilinan J."/>
            <person name="Park H.-J."/>
            <person name="Ramirez L."/>
            <person name="Alfaro M."/>
            <person name="Sun H."/>
            <person name="Tritt A."/>
            <person name="Yoshinaga Y."/>
            <person name="Zwiers L.-H."/>
            <person name="Turgeon B."/>
            <person name="Goodwin S."/>
            <person name="Spatafora J."/>
            <person name="Crous P."/>
            <person name="Grigoriev I."/>
        </authorList>
    </citation>
    <scope>NUCLEOTIDE SEQUENCE</scope>
    <source>
        <strain evidence="6">CBS 116435</strain>
    </source>
</reference>
<dbReference type="GO" id="GO:0000981">
    <property type="term" value="F:DNA-binding transcription factor activity, RNA polymerase II-specific"/>
    <property type="evidence" value="ECO:0007669"/>
    <property type="project" value="InterPro"/>
</dbReference>
<evidence type="ECO:0000256" key="4">
    <source>
        <dbReference type="SAM" id="MobiDB-lite"/>
    </source>
</evidence>
<sequence>MPSVQDTHSDATGANEDAADNGPGDGRQQGNGVDAHDRTGSIVSNNAAASSMLSSESPSTFPNNLSSTAAPPRPQVDAHGRTLNPRSCVTCRKRKVKCDKIHPCSNCARAHIDCIFPAPGRAPRKVRKLAEGGRDKELLDRLRRLEGVVKNMGVEVPEREKLVSELQQGRELTGAAGSPESVNVANNTAGSTDSPPPITNGSVNGQGMGRPQWTQRHQSPAQDDEEFLQKTRWVEETTKGRFENRFGRLVINEGKSRYINNSFWANLSNEVEDLKGILNQSDEDSDDESPGQNANVAGAHQGFVFGFASQNVDLLSLHPLPNQIGLYWNMFKENVDPLVKVLHMPSIEPTVLSAASHLNNLSKGFEAILFAIYYGVTTSLTPPDCMSKLGEDRAVLLSRYRFAMEQALARANFLISEEIVVLQAFVIYLMCLRRNSDARVIWTLTGLVVRIAQTMGIHRDGTHFGLTPFEVEMRRRLWWQVCILDTRASEDHGCDPTIIEQAFDTKMPLNINDVDILPNSKGFPPERVGCTDISFCLIRFEVANTFRRINYIPPGPPQACGNFFASVTLEDKEKWITECHQRLEDRYLKHCDMTVPLFWVTATVARLMMSKMWLMVYHPFQRQDGGASLSESVKEKLFITSLENIEYSILLETEGRTMKWGWLFRTYMQWHALAFMLSELCHRTTGELVERAWVAVEKTRDGRWGEHVTDESKAGHLWRPLRKLYRKAKEARYRGLQDEHRHLQQQPTRTYSPNLNPMFGHPRRPQMVRAPLSSAQLQRFYDGPSFGVQPLDTHELMKSPKLSETTVDEDQMEVTNMPALQPTKSQEQEWKNTIGGGLANATIFGNAAQSGYGSHINWGTAGSSRSLPRWGSSFVGGNSPGGGTIDFSYIPSGDEVATHGRANSLAVPNQQQLADFNASLGSGGSLPPNPAFRADSIDSRNLDSIMDTSTEDLNWENWDHLVRQFGMDIDKAGESIPNNPWSGPDSSSEMRNDGASLRFNTNLGGGDWF</sequence>
<keyword evidence="2" id="KW-0479">Metal-binding</keyword>
<feature type="compositionally biased region" description="Low complexity" evidence="4">
    <location>
        <begin position="44"/>
        <end position="59"/>
    </location>
</feature>
<evidence type="ECO:0000259" key="5">
    <source>
        <dbReference type="PROSITE" id="PS50048"/>
    </source>
</evidence>